<sequence length="569" mass="64516">MAYLAFNNTDKLQGEGDHVIAKANLSPKDRKYEIISRLLNGEHLSYQQLSDEYFVSRSSIAGDISTAKQILAQENAPLAFDNSGTYIKGGEVLRQRVTKRIVLDLMLAPIPNTIALTMFLDMTLLKQLRQAFEKKLQKWQLEVPESYLQDILVTTAIVITRGRAGHHIEVDERNQFGDLFFQFEKYPLVYDLLMSVESDGMYHFSQAELRYLSYVILGNGFKFFMKNATIPGLFKQKVKKLIASVSTGIDIDLNQDSRLESDLLVHLYQLVLRLRANTTVVNPLLSEIRKNYRKLFGVVWYALNDFGHDNHLTISADEVGFVTIHFQAAIERTKKMRRILFVCPNGIGTSSLISAKIRRIFPDIPLIEAVSVANLARMDLDDVDLILTTVSIGKVSQPVVNISPLLTTEDMKNVMSKYIDITTAPDRHQNKTDAGNLLKTLTGLSGHVFFDNLKTRETALNFLIHKNTWDSEAHQQAFKESVQQRETIQSTYMGNGFVIPHGDPALVDHTNISILVLDKPIPWGNYKADVIALLMIRKKDTAAVEPFMDLLMKGIEDKNWFISKMMEVK</sequence>
<keyword evidence="10" id="KW-1185">Reference proteome</keyword>
<dbReference type="CDD" id="cd05568">
    <property type="entry name" value="PTS_IIB_bgl_like"/>
    <property type="match status" value="1"/>
</dbReference>
<dbReference type="InterPro" id="IPR036634">
    <property type="entry name" value="PRD_sf"/>
</dbReference>
<feature type="domain" description="PTS EIIB type-2" evidence="7">
    <location>
        <begin position="337"/>
        <end position="426"/>
    </location>
</feature>
<keyword evidence="5" id="KW-0804">Transcription</keyword>
<dbReference type="SUPFAM" id="SSF63520">
    <property type="entry name" value="PTS-regulatory domain, PRD"/>
    <property type="match status" value="1"/>
</dbReference>
<feature type="domain" description="PRD" evidence="8">
    <location>
        <begin position="229"/>
        <end position="336"/>
    </location>
</feature>
<dbReference type="GO" id="GO:0008982">
    <property type="term" value="F:protein-N(PI)-phosphohistidine-sugar phosphotransferase activity"/>
    <property type="evidence" value="ECO:0007669"/>
    <property type="project" value="InterPro"/>
</dbReference>
<dbReference type="Pfam" id="PF00359">
    <property type="entry name" value="PTS_EIIA_2"/>
    <property type="match status" value="1"/>
</dbReference>
<dbReference type="InterPro" id="IPR013011">
    <property type="entry name" value="PTS_EIIB_2"/>
</dbReference>
<evidence type="ECO:0000313" key="9">
    <source>
        <dbReference type="EMBL" id="KRL14495.1"/>
    </source>
</evidence>
<dbReference type="Gene3D" id="3.40.50.2300">
    <property type="match status" value="1"/>
</dbReference>
<dbReference type="PATRIC" id="fig|1423792.3.peg.146"/>
<dbReference type="InterPro" id="IPR003501">
    <property type="entry name" value="PTS_EIIB_2/3"/>
</dbReference>
<evidence type="ECO:0000256" key="3">
    <source>
        <dbReference type="ARBA" id="ARBA00023015"/>
    </source>
</evidence>
<dbReference type="PROSITE" id="PS51372">
    <property type="entry name" value="PRD_2"/>
    <property type="match status" value="1"/>
</dbReference>
<keyword evidence="1" id="KW-0808">Transferase</keyword>
<evidence type="ECO:0000313" key="10">
    <source>
        <dbReference type="Proteomes" id="UP000051330"/>
    </source>
</evidence>
<dbReference type="Pfam" id="PF02302">
    <property type="entry name" value="PTS_IIB"/>
    <property type="match status" value="1"/>
</dbReference>
<comment type="caution">
    <text evidence="9">The sequence shown here is derived from an EMBL/GenBank/DDBJ whole genome shotgun (WGS) entry which is preliminary data.</text>
</comment>
<dbReference type="InterPro" id="IPR002178">
    <property type="entry name" value="PTS_EIIA_type-2_dom"/>
</dbReference>
<dbReference type="Proteomes" id="UP000051330">
    <property type="component" value="Unassembled WGS sequence"/>
</dbReference>
<accession>A0A0R1N2M1</accession>
<evidence type="ECO:0000256" key="4">
    <source>
        <dbReference type="ARBA" id="ARBA00023159"/>
    </source>
</evidence>
<evidence type="ECO:0000259" key="8">
    <source>
        <dbReference type="PROSITE" id="PS51372"/>
    </source>
</evidence>
<dbReference type="GO" id="GO:0006355">
    <property type="term" value="P:regulation of DNA-templated transcription"/>
    <property type="evidence" value="ECO:0007669"/>
    <property type="project" value="InterPro"/>
</dbReference>
<dbReference type="Pfam" id="PF05043">
    <property type="entry name" value="Mga"/>
    <property type="match status" value="1"/>
</dbReference>
<dbReference type="STRING" id="1423792.FD09_GL000143"/>
<feature type="domain" description="PTS EIIA type-2" evidence="6">
    <location>
        <begin position="439"/>
        <end position="569"/>
    </location>
</feature>
<evidence type="ECO:0000259" key="6">
    <source>
        <dbReference type="PROSITE" id="PS51094"/>
    </source>
</evidence>
<dbReference type="Pfam" id="PF00874">
    <property type="entry name" value="PRD"/>
    <property type="match status" value="1"/>
</dbReference>
<evidence type="ECO:0000256" key="1">
    <source>
        <dbReference type="ARBA" id="ARBA00022679"/>
    </source>
</evidence>
<dbReference type="InterPro" id="IPR016152">
    <property type="entry name" value="PTrfase/Anion_transptr"/>
</dbReference>
<dbReference type="PROSITE" id="PS51099">
    <property type="entry name" value="PTS_EIIB_TYPE_2"/>
    <property type="match status" value="1"/>
</dbReference>
<dbReference type="PANTHER" id="PTHR30185">
    <property type="entry name" value="CRYPTIC BETA-GLUCOSIDE BGL OPERON ANTITERMINATOR"/>
    <property type="match status" value="1"/>
</dbReference>
<name>A0A0R1N2M1_9LACO</name>
<dbReference type="AlphaFoldDB" id="A0A0R1N2M1"/>
<keyword evidence="3" id="KW-0805">Transcription regulation</keyword>
<evidence type="ECO:0000256" key="2">
    <source>
        <dbReference type="ARBA" id="ARBA00022737"/>
    </source>
</evidence>
<dbReference type="InterPro" id="IPR036095">
    <property type="entry name" value="PTS_EIIB-like_sf"/>
</dbReference>
<dbReference type="PANTHER" id="PTHR30185:SF12">
    <property type="entry name" value="TRANSCRIPTIONAL REGULATOR MANR"/>
    <property type="match status" value="1"/>
</dbReference>
<keyword evidence="2" id="KW-0677">Repeat</keyword>
<organism evidence="9 10">
    <name type="scientific">Schleiferilactobacillus perolens DSM 12744</name>
    <dbReference type="NCBI Taxonomy" id="1423792"/>
    <lineage>
        <taxon>Bacteria</taxon>
        <taxon>Bacillati</taxon>
        <taxon>Bacillota</taxon>
        <taxon>Bacilli</taxon>
        <taxon>Lactobacillales</taxon>
        <taxon>Lactobacillaceae</taxon>
        <taxon>Schleiferilactobacillus</taxon>
    </lineage>
</organism>
<protein>
    <submittedName>
        <fullName evidence="9">Uncharacterized protein</fullName>
    </submittedName>
</protein>
<dbReference type="GO" id="GO:0009401">
    <property type="term" value="P:phosphoenolpyruvate-dependent sugar phosphotransferase system"/>
    <property type="evidence" value="ECO:0007669"/>
    <property type="project" value="InterPro"/>
</dbReference>
<dbReference type="EMBL" id="AZEC01000001">
    <property type="protein sequence ID" value="KRL14495.1"/>
    <property type="molecule type" value="Genomic_DNA"/>
</dbReference>
<dbReference type="InterPro" id="IPR050661">
    <property type="entry name" value="BglG_antiterminators"/>
</dbReference>
<dbReference type="Gene3D" id="3.40.930.10">
    <property type="entry name" value="Mannitol-specific EII, Chain A"/>
    <property type="match status" value="1"/>
</dbReference>
<keyword evidence="4" id="KW-0010">Activator</keyword>
<dbReference type="PROSITE" id="PS51094">
    <property type="entry name" value="PTS_EIIA_TYPE_2"/>
    <property type="match status" value="1"/>
</dbReference>
<reference evidence="9 10" key="1">
    <citation type="journal article" date="2015" name="Genome Announc.">
        <title>Expanding the biotechnology potential of lactobacilli through comparative genomics of 213 strains and associated genera.</title>
        <authorList>
            <person name="Sun Z."/>
            <person name="Harris H.M."/>
            <person name="McCann A."/>
            <person name="Guo C."/>
            <person name="Argimon S."/>
            <person name="Zhang W."/>
            <person name="Yang X."/>
            <person name="Jeffery I.B."/>
            <person name="Cooney J.C."/>
            <person name="Kagawa T.F."/>
            <person name="Liu W."/>
            <person name="Song Y."/>
            <person name="Salvetti E."/>
            <person name="Wrobel A."/>
            <person name="Rasinkangas P."/>
            <person name="Parkhill J."/>
            <person name="Rea M.C."/>
            <person name="O'Sullivan O."/>
            <person name="Ritari J."/>
            <person name="Douillard F.P."/>
            <person name="Paul Ross R."/>
            <person name="Yang R."/>
            <person name="Briner A.E."/>
            <person name="Felis G.E."/>
            <person name="de Vos W.M."/>
            <person name="Barrangou R."/>
            <person name="Klaenhammer T.R."/>
            <person name="Caufield P.W."/>
            <person name="Cui Y."/>
            <person name="Zhang H."/>
            <person name="O'Toole P.W."/>
        </authorList>
    </citation>
    <scope>NUCLEOTIDE SEQUENCE [LARGE SCALE GENOMIC DNA]</scope>
    <source>
        <strain evidence="9 10">DSM 12744</strain>
    </source>
</reference>
<gene>
    <name evidence="9" type="ORF">FD09_GL000143</name>
</gene>
<dbReference type="Gene3D" id="1.10.1790.10">
    <property type="entry name" value="PRD domain"/>
    <property type="match status" value="1"/>
</dbReference>
<evidence type="ECO:0000259" key="7">
    <source>
        <dbReference type="PROSITE" id="PS51099"/>
    </source>
</evidence>
<proteinExistence type="predicted"/>
<dbReference type="InterPro" id="IPR007737">
    <property type="entry name" value="Mga_HTH"/>
</dbReference>
<dbReference type="SUPFAM" id="SSF55804">
    <property type="entry name" value="Phoshotransferase/anion transport protein"/>
    <property type="match status" value="1"/>
</dbReference>
<dbReference type="InterPro" id="IPR011608">
    <property type="entry name" value="PRD"/>
</dbReference>
<dbReference type="SUPFAM" id="SSF52794">
    <property type="entry name" value="PTS system IIB component-like"/>
    <property type="match status" value="1"/>
</dbReference>
<evidence type="ECO:0000256" key="5">
    <source>
        <dbReference type="ARBA" id="ARBA00023163"/>
    </source>
</evidence>